<evidence type="ECO:0000313" key="2">
    <source>
        <dbReference type="Proteomes" id="UP000070260"/>
    </source>
</evidence>
<protein>
    <submittedName>
        <fullName evidence="1">Uncharacterized protein</fullName>
    </submittedName>
</protein>
<name>A0A140GR22_CLOPF</name>
<dbReference type="Proteomes" id="UP000070260">
    <property type="component" value="Plasmid pJFP838A"/>
</dbReference>
<dbReference type="RefSeq" id="WP_061429589.1">
    <property type="nucleotide sequence ID" value="NZ_CATNZX010000001.1"/>
</dbReference>
<keyword evidence="1" id="KW-0614">Plasmid</keyword>
<accession>A0A140GR22</accession>
<reference evidence="1 2" key="1">
    <citation type="journal article" date="2016" name="PLoS ONE">
        <title>Plasmid Characterization and Chromosome Analysis of Two netF+ Clostridium perfringens Isolates Associated with Foal and Canine Necrotizing Enteritis.</title>
        <authorList>
            <person name="Mehdizadeh Gohari I."/>
            <person name="Kropinski A.M."/>
            <person name="Weese S.J."/>
            <person name="Parreira V.R."/>
            <person name="Whitehead A.E."/>
            <person name="Boerlin P."/>
            <person name="Prescott J.F."/>
        </authorList>
    </citation>
    <scope>NUCLEOTIDE SEQUENCE [LARGE SCALE GENOMIC DNA]</scope>
    <source>
        <strain evidence="1 2">JP838</strain>
        <plasmid evidence="2">Plasmid pJFP838A</plasmid>
    </source>
</reference>
<dbReference type="PATRIC" id="fig|1502.177.peg.3271"/>
<dbReference type="AlphaFoldDB" id="A0A140GR22"/>
<evidence type="ECO:0000313" key="1">
    <source>
        <dbReference type="EMBL" id="AMN30981.1"/>
    </source>
</evidence>
<dbReference type="EMBL" id="CP013615">
    <property type="protein sequence ID" value="AMN30981.1"/>
    <property type="molecule type" value="Genomic_DNA"/>
</dbReference>
<proteinExistence type="predicted"/>
<sequence>MKQSTIVAIREELKEIIKGMKKDNLDFSMEEIPVVAIRDKEGYLQGIIPINTSFITDLEGR</sequence>
<gene>
    <name evidence="1" type="ORF">JFP838_pA0065</name>
</gene>
<geneLocation type="plasmid" evidence="1 2">
    <name>pJFP838A</name>
</geneLocation>
<organism evidence="1 2">
    <name type="scientific">Clostridium perfringens</name>
    <dbReference type="NCBI Taxonomy" id="1502"/>
    <lineage>
        <taxon>Bacteria</taxon>
        <taxon>Bacillati</taxon>
        <taxon>Bacillota</taxon>
        <taxon>Clostridia</taxon>
        <taxon>Eubacteriales</taxon>
        <taxon>Clostridiaceae</taxon>
        <taxon>Clostridium</taxon>
    </lineage>
</organism>